<evidence type="ECO:0000313" key="1">
    <source>
        <dbReference type="EMBL" id="EAX98085.1"/>
    </source>
</evidence>
<name>A2FAJ2_TRIV3</name>
<gene>
    <name evidence="1" type="ORF">TVAG_415090</name>
</gene>
<dbReference type="EMBL" id="DS113689">
    <property type="protein sequence ID" value="EAX98085.1"/>
    <property type="molecule type" value="Genomic_DNA"/>
</dbReference>
<protein>
    <submittedName>
        <fullName evidence="1">Uncharacterized protein</fullName>
    </submittedName>
</protein>
<dbReference type="Proteomes" id="UP000001542">
    <property type="component" value="Unassembled WGS sequence"/>
</dbReference>
<evidence type="ECO:0000313" key="2">
    <source>
        <dbReference type="Proteomes" id="UP000001542"/>
    </source>
</evidence>
<reference evidence="1" key="2">
    <citation type="journal article" date="2007" name="Science">
        <title>Draft genome sequence of the sexually transmitted pathogen Trichomonas vaginalis.</title>
        <authorList>
            <person name="Carlton J.M."/>
            <person name="Hirt R.P."/>
            <person name="Silva J.C."/>
            <person name="Delcher A.L."/>
            <person name="Schatz M."/>
            <person name="Zhao Q."/>
            <person name="Wortman J.R."/>
            <person name="Bidwell S.L."/>
            <person name="Alsmark U.C.M."/>
            <person name="Besteiro S."/>
            <person name="Sicheritz-Ponten T."/>
            <person name="Noel C.J."/>
            <person name="Dacks J.B."/>
            <person name="Foster P.G."/>
            <person name="Simillion C."/>
            <person name="Van de Peer Y."/>
            <person name="Miranda-Saavedra D."/>
            <person name="Barton G.J."/>
            <person name="Westrop G.D."/>
            <person name="Mueller S."/>
            <person name="Dessi D."/>
            <person name="Fiori P.L."/>
            <person name="Ren Q."/>
            <person name="Paulsen I."/>
            <person name="Zhang H."/>
            <person name="Bastida-Corcuera F.D."/>
            <person name="Simoes-Barbosa A."/>
            <person name="Brown M.T."/>
            <person name="Hayes R.D."/>
            <person name="Mukherjee M."/>
            <person name="Okumura C.Y."/>
            <person name="Schneider R."/>
            <person name="Smith A.J."/>
            <person name="Vanacova S."/>
            <person name="Villalvazo M."/>
            <person name="Haas B.J."/>
            <person name="Pertea M."/>
            <person name="Feldblyum T.V."/>
            <person name="Utterback T.R."/>
            <person name="Shu C.L."/>
            <person name="Osoegawa K."/>
            <person name="de Jong P.J."/>
            <person name="Hrdy I."/>
            <person name="Horvathova L."/>
            <person name="Zubacova Z."/>
            <person name="Dolezal P."/>
            <person name="Malik S.B."/>
            <person name="Logsdon J.M. Jr."/>
            <person name="Henze K."/>
            <person name="Gupta A."/>
            <person name="Wang C.C."/>
            <person name="Dunne R.L."/>
            <person name="Upcroft J.A."/>
            <person name="Upcroft P."/>
            <person name="White O."/>
            <person name="Salzberg S.L."/>
            <person name="Tang P."/>
            <person name="Chiu C.-H."/>
            <person name="Lee Y.-S."/>
            <person name="Embley T.M."/>
            <person name="Coombs G.H."/>
            <person name="Mottram J.C."/>
            <person name="Tachezy J."/>
            <person name="Fraser-Liggett C.M."/>
            <person name="Johnson P.J."/>
        </authorList>
    </citation>
    <scope>NUCLEOTIDE SEQUENCE [LARGE SCALE GENOMIC DNA]</scope>
    <source>
        <strain evidence="1">G3</strain>
    </source>
</reference>
<accession>A2FAJ2</accession>
<dbReference type="InParanoid" id="A2FAJ2"/>
<dbReference type="AlphaFoldDB" id="A2FAJ2"/>
<organism evidence="1 2">
    <name type="scientific">Trichomonas vaginalis (strain ATCC PRA-98 / G3)</name>
    <dbReference type="NCBI Taxonomy" id="412133"/>
    <lineage>
        <taxon>Eukaryota</taxon>
        <taxon>Metamonada</taxon>
        <taxon>Parabasalia</taxon>
        <taxon>Trichomonadida</taxon>
        <taxon>Trichomonadidae</taxon>
        <taxon>Trichomonas</taxon>
    </lineage>
</organism>
<dbReference type="VEuPathDB" id="TrichDB:TVAGG3_0480040"/>
<dbReference type="RefSeq" id="XP_001311015.1">
    <property type="nucleotide sequence ID" value="XM_001311014.1"/>
</dbReference>
<keyword evidence="2" id="KW-1185">Reference proteome</keyword>
<reference evidence="1" key="1">
    <citation type="submission" date="2006-10" db="EMBL/GenBank/DDBJ databases">
        <authorList>
            <person name="Amadeo P."/>
            <person name="Zhao Q."/>
            <person name="Wortman J."/>
            <person name="Fraser-Liggett C."/>
            <person name="Carlton J."/>
        </authorList>
    </citation>
    <scope>NUCLEOTIDE SEQUENCE</scope>
    <source>
        <strain evidence="1">G3</strain>
    </source>
</reference>
<sequence length="231" mass="27302">MWRLSKKDLCTLICNTFRRIKLFLLGSKVMEDSNIYTRNYPKWIKINYFATSKYPPYETLDITPDNIIIDYFRSQTKDSSETTIYKGKEMLYYQSILRFNRFYTLSDEDITTLGKFAMKLFVKDYDRKHLKEMHYYTANEMGCIFEGIITDYAILHNAPNDAIESIQEFAKGTKYTEDFTFSDGFLPRGNIYRAGPMIHYRTGKYIGIHPEKPEDLGLEILQVAECRLYKT</sequence>
<dbReference type="KEGG" id="tva:4755875"/>
<dbReference type="VEuPathDB" id="TrichDB:TVAG_415090"/>
<proteinExistence type="predicted"/>